<evidence type="ECO:0000313" key="2">
    <source>
        <dbReference type="Proteomes" id="UP000257032"/>
    </source>
</evidence>
<comment type="caution">
    <text evidence="1">The sequence shown here is derived from an EMBL/GenBank/DDBJ whole genome shotgun (WGS) entry which is preliminary data.</text>
</comment>
<dbReference type="Pfam" id="PF03961">
    <property type="entry name" value="FapA"/>
    <property type="match status" value="1"/>
</dbReference>
<evidence type="ECO:0000313" key="1">
    <source>
        <dbReference type="EMBL" id="RDY72132.1"/>
    </source>
</evidence>
<dbReference type="AlphaFoldDB" id="A0A3D8VRW5"/>
<dbReference type="InterPro" id="IPR046865">
    <property type="entry name" value="FapA_b_solenoid"/>
</dbReference>
<dbReference type="Proteomes" id="UP000257032">
    <property type="component" value="Unassembled WGS sequence"/>
</dbReference>
<proteinExistence type="predicted"/>
<gene>
    <name evidence="1" type="ORF">DXT76_03290</name>
</gene>
<dbReference type="EMBL" id="QTLC01000019">
    <property type="protein sequence ID" value="RDY72132.1"/>
    <property type="molecule type" value="Genomic_DNA"/>
</dbReference>
<sequence>MVEAAKMEAGGSIYIYLMVWWMGKALIKAAQDGRVGSVNQASMEAGQDLFIENSILHSDCVASRNTYIKVTQQLFLDIGFGKYHIRTSKGYRDVNVVLEQGEMMFCSSESYGK</sequence>
<name>A0A3D8VRW5_9BACI</name>
<reference evidence="1 2" key="1">
    <citation type="submission" date="2018-08" db="EMBL/GenBank/DDBJ databases">
        <title>Genome sequence of strict halophilic Halobacillus trueperi SS1 isolated from Lunsu, a salty water body of North West Himalayas.</title>
        <authorList>
            <person name="Gupta S."/>
            <person name="Sharma P."/>
            <person name="Dev K."/>
            <person name="Baumler D."/>
            <person name="Sourirajan A."/>
        </authorList>
    </citation>
    <scope>NUCLEOTIDE SEQUENCE [LARGE SCALE GENOMIC DNA]</scope>
    <source>
        <strain evidence="1 2">SS1</strain>
    </source>
</reference>
<protein>
    <submittedName>
        <fullName evidence="1">Uncharacterized protein</fullName>
    </submittedName>
</protein>
<accession>A0A3D8VRW5</accession>
<organism evidence="1 2">
    <name type="scientific">Halobacillus trueperi</name>
    <dbReference type="NCBI Taxonomy" id="156205"/>
    <lineage>
        <taxon>Bacteria</taxon>
        <taxon>Bacillati</taxon>
        <taxon>Bacillota</taxon>
        <taxon>Bacilli</taxon>
        <taxon>Bacillales</taxon>
        <taxon>Bacillaceae</taxon>
        <taxon>Halobacillus</taxon>
    </lineage>
</organism>